<feature type="domain" description="HTH tetR-type" evidence="5">
    <location>
        <begin position="5"/>
        <end position="65"/>
    </location>
</feature>
<evidence type="ECO:0000256" key="4">
    <source>
        <dbReference type="PROSITE-ProRule" id="PRU00335"/>
    </source>
</evidence>
<name>A0A4V3W8L7_9FLAO</name>
<dbReference type="PROSITE" id="PS50977">
    <property type="entry name" value="HTH_TETR_2"/>
    <property type="match status" value="1"/>
</dbReference>
<dbReference type="Pfam" id="PF16925">
    <property type="entry name" value="TetR_C_13"/>
    <property type="match status" value="1"/>
</dbReference>
<dbReference type="OrthoDB" id="9798857at2"/>
<dbReference type="Gene3D" id="1.10.357.10">
    <property type="entry name" value="Tetracycline Repressor, domain 2"/>
    <property type="match status" value="1"/>
</dbReference>
<dbReference type="RefSeq" id="WP_136402664.1">
    <property type="nucleotide sequence ID" value="NZ_SSNZ01000002.1"/>
</dbReference>
<organism evidence="6 7">
    <name type="scientific">Flavobacterium supellecticarium</name>
    <dbReference type="NCBI Taxonomy" id="2565924"/>
    <lineage>
        <taxon>Bacteria</taxon>
        <taxon>Pseudomonadati</taxon>
        <taxon>Bacteroidota</taxon>
        <taxon>Flavobacteriia</taxon>
        <taxon>Flavobacteriales</taxon>
        <taxon>Flavobacteriaceae</taxon>
        <taxon>Flavobacterium</taxon>
    </lineage>
</organism>
<keyword evidence="3" id="KW-0804">Transcription</keyword>
<dbReference type="InterPro" id="IPR001647">
    <property type="entry name" value="HTH_TetR"/>
</dbReference>
<evidence type="ECO:0000313" key="7">
    <source>
        <dbReference type="Proteomes" id="UP000307507"/>
    </source>
</evidence>
<dbReference type="PRINTS" id="PR00455">
    <property type="entry name" value="HTHTETR"/>
</dbReference>
<protein>
    <submittedName>
        <fullName evidence="6">TetR/AcrR family transcriptional regulator</fullName>
    </submittedName>
</protein>
<gene>
    <name evidence="6" type="ORF">E6C50_07930</name>
</gene>
<dbReference type="GO" id="GO:0003677">
    <property type="term" value="F:DNA binding"/>
    <property type="evidence" value="ECO:0007669"/>
    <property type="project" value="UniProtKB-UniRule"/>
</dbReference>
<dbReference type="InterPro" id="IPR036271">
    <property type="entry name" value="Tet_transcr_reg_TetR-rel_C_sf"/>
</dbReference>
<dbReference type="SUPFAM" id="SSF48498">
    <property type="entry name" value="Tetracyclin repressor-like, C-terminal domain"/>
    <property type="match status" value="1"/>
</dbReference>
<keyword evidence="2 4" id="KW-0238">DNA-binding</keyword>
<dbReference type="InterPro" id="IPR011075">
    <property type="entry name" value="TetR_C"/>
</dbReference>
<evidence type="ECO:0000256" key="2">
    <source>
        <dbReference type="ARBA" id="ARBA00023125"/>
    </source>
</evidence>
<evidence type="ECO:0000259" key="5">
    <source>
        <dbReference type="PROSITE" id="PS50977"/>
    </source>
</evidence>
<dbReference type="SUPFAM" id="SSF46689">
    <property type="entry name" value="Homeodomain-like"/>
    <property type="match status" value="1"/>
</dbReference>
<keyword evidence="7" id="KW-1185">Reference proteome</keyword>
<evidence type="ECO:0000256" key="1">
    <source>
        <dbReference type="ARBA" id="ARBA00023015"/>
    </source>
</evidence>
<dbReference type="PANTHER" id="PTHR47506:SF3">
    <property type="entry name" value="HTH-TYPE TRANSCRIPTIONAL REGULATOR LMRA"/>
    <property type="match status" value="1"/>
</dbReference>
<reference evidence="6 7" key="1">
    <citation type="submission" date="2019-04" db="EMBL/GenBank/DDBJ databases">
        <title>Flavobacterium sp. nov. isolated from construction timber.</title>
        <authorList>
            <person name="Lin S.-Y."/>
            <person name="Chang C.-T."/>
            <person name="Young C.-C."/>
        </authorList>
    </citation>
    <scope>NUCLEOTIDE SEQUENCE [LARGE SCALE GENOMIC DNA]</scope>
    <source>
        <strain evidence="6 7">CC-CTC003</strain>
    </source>
</reference>
<sequence>MGKAEKTRQFIIEKTAPVFNSKGFWGTSLQDLTYATGLTKGSIYGNFKNKDEVALAVLEHNLNKVSSLVIRAIAEKKSYRDKLLCYPDLYEDFAKHDFPAGGCPILNTAIEADDTHPPLKETAKKALLYWKDSLTYLINKGKEKGEFKPETDAEENALAIIALIEGSRMMIKLTGKLNHNRSIMQTLRKLIVEL</sequence>
<dbReference type="EMBL" id="SSNZ01000002">
    <property type="protein sequence ID" value="THF51680.1"/>
    <property type="molecule type" value="Genomic_DNA"/>
</dbReference>
<dbReference type="AlphaFoldDB" id="A0A4V3W8L7"/>
<dbReference type="PANTHER" id="PTHR47506">
    <property type="entry name" value="TRANSCRIPTIONAL REGULATORY PROTEIN"/>
    <property type="match status" value="1"/>
</dbReference>
<comment type="caution">
    <text evidence="6">The sequence shown here is derived from an EMBL/GenBank/DDBJ whole genome shotgun (WGS) entry which is preliminary data.</text>
</comment>
<dbReference type="Pfam" id="PF00440">
    <property type="entry name" value="TetR_N"/>
    <property type="match status" value="1"/>
</dbReference>
<keyword evidence="1" id="KW-0805">Transcription regulation</keyword>
<dbReference type="InterPro" id="IPR009057">
    <property type="entry name" value="Homeodomain-like_sf"/>
</dbReference>
<dbReference type="Proteomes" id="UP000307507">
    <property type="component" value="Unassembled WGS sequence"/>
</dbReference>
<accession>A0A4V3W8L7</accession>
<proteinExistence type="predicted"/>
<evidence type="ECO:0000313" key="6">
    <source>
        <dbReference type="EMBL" id="THF51680.1"/>
    </source>
</evidence>
<feature type="DNA-binding region" description="H-T-H motif" evidence="4">
    <location>
        <begin position="28"/>
        <end position="47"/>
    </location>
</feature>
<evidence type="ECO:0000256" key="3">
    <source>
        <dbReference type="ARBA" id="ARBA00023163"/>
    </source>
</evidence>